<dbReference type="GeneID" id="58918574"/>
<evidence type="ECO:0000256" key="1">
    <source>
        <dbReference type="SAM" id="Phobius"/>
    </source>
</evidence>
<accession>A0A7G2DAF8</accession>
<dbReference type="Proteomes" id="UP000516304">
    <property type="component" value="Chromosome TIRI35C"/>
</dbReference>
<gene>
    <name evidence="2" type="ORF">TIRI35C_0834</name>
</gene>
<feature type="transmembrane region" description="Helical" evidence="1">
    <location>
        <begin position="75"/>
        <end position="94"/>
    </location>
</feature>
<keyword evidence="3" id="KW-1185">Reference proteome</keyword>
<reference evidence="2 3" key="1">
    <citation type="submission" date="2020-09" db="EMBL/GenBank/DDBJ databases">
        <authorList>
            <person name="Courtine D."/>
        </authorList>
    </citation>
    <scope>NUCLEOTIDE SEQUENCE [LARGE SCALE GENOMIC DNA]</scope>
    <source>
        <strain evidence="2 3">IRI35c</strain>
    </source>
</reference>
<evidence type="ECO:0000313" key="3">
    <source>
        <dbReference type="Proteomes" id="UP000516304"/>
    </source>
</evidence>
<protein>
    <recommendedName>
        <fullName evidence="4">Phosphatidate cytidylyltransferase</fullName>
    </recommendedName>
</protein>
<dbReference type="AlphaFoldDB" id="A0A7G2DAF8"/>
<proteinExistence type="predicted"/>
<dbReference type="RefSeq" id="WP_188201848.1">
    <property type="nucleotide sequence ID" value="NZ_LR881183.1"/>
</dbReference>
<keyword evidence="1" id="KW-0812">Transmembrane</keyword>
<sequence length="97" mass="11175">MRRLLIALPFLVLGLFYLFMELRMDYLMVVLLGWLTFALEYRYGSESKEGEELVAFSVSASIVIAPLHMTFAEVFAAFIFLMEVASLFAKFKLFSRS</sequence>
<keyword evidence="1" id="KW-0472">Membrane</keyword>
<evidence type="ECO:0000313" key="2">
    <source>
        <dbReference type="EMBL" id="CAD5243988.1"/>
    </source>
</evidence>
<organism evidence="2 3">
    <name type="scientific">Thermococcus camini</name>
    <dbReference type="NCBI Taxonomy" id="2016373"/>
    <lineage>
        <taxon>Archaea</taxon>
        <taxon>Methanobacteriati</taxon>
        <taxon>Methanobacteriota</taxon>
        <taxon>Thermococci</taxon>
        <taxon>Thermococcales</taxon>
        <taxon>Thermococcaceae</taxon>
        <taxon>Thermococcus</taxon>
    </lineage>
</organism>
<keyword evidence="1" id="KW-1133">Transmembrane helix</keyword>
<name>A0A7G2DAF8_9EURY</name>
<dbReference type="KEGG" id="tcq:TIRI35C_0834"/>
<evidence type="ECO:0008006" key="4">
    <source>
        <dbReference type="Google" id="ProtNLM"/>
    </source>
</evidence>
<dbReference type="EMBL" id="LR881183">
    <property type="protein sequence ID" value="CAD5243988.1"/>
    <property type="molecule type" value="Genomic_DNA"/>
</dbReference>